<dbReference type="HOGENOM" id="CLU_085474_0_0_1"/>
<keyword evidence="3" id="KW-1185">Reference proteome</keyword>
<dbReference type="InterPro" id="IPR043129">
    <property type="entry name" value="ATPase_NBD"/>
</dbReference>
<dbReference type="InParanoid" id="C5DN41"/>
<name>C5DN41_LACTC</name>
<dbReference type="InterPro" id="IPR004000">
    <property type="entry name" value="Actin"/>
</dbReference>
<dbReference type="FunCoup" id="C5DN41">
    <property type="interactions" value="69"/>
</dbReference>
<comment type="similarity">
    <text evidence="1">Belongs to the actin family.</text>
</comment>
<dbReference type="KEGG" id="lth:KLTH0G13970g"/>
<dbReference type="EMBL" id="CU928171">
    <property type="protein sequence ID" value="CAR25202.1"/>
    <property type="molecule type" value="Genomic_DNA"/>
</dbReference>
<dbReference type="RefSeq" id="XP_002555639.1">
    <property type="nucleotide sequence ID" value="XM_002555593.1"/>
</dbReference>
<dbReference type="OrthoDB" id="337660at2759"/>
<reference evidence="2 3" key="1">
    <citation type="journal article" date="2009" name="Genome Res.">
        <title>Comparative genomics of protoploid Saccharomycetaceae.</title>
        <authorList>
            <consortium name="The Genolevures Consortium"/>
            <person name="Souciet J.-L."/>
            <person name="Dujon B."/>
            <person name="Gaillardin C."/>
            <person name="Johnston M."/>
            <person name="Baret P.V."/>
            <person name="Cliften P."/>
            <person name="Sherman D.J."/>
            <person name="Weissenbach J."/>
            <person name="Westhof E."/>
            <person name="Wincker P."/>
            <person name="Jubin C."/>
            <person name="Poulain J."/>
            <person name="Barbe V."/>
            <person name="Segurens B."/>
            <person name="Artiguenave F."/>
            <person name="Anthouard V."/>
            <person name="Vacherie B."/>
            <person name="Val M.-E."/>
            <person name="Fulton R.S."/>
            <person name="Minx P."/>
            <person name="Wilson R."/>
            <person name="Durrens P."/>
            <person name="Jean G."/>
            <person name="Marck C."/>
            <person name="Martin T."/>
            <person name="Nikolski M."/>
            <person name="Rolland T."/>
            <person name="Seret M.-L."/>
            <person name="Casaregola S."/>
            <person name="Despons L."/>
            <person name="Fairhead C."/>
            <person name="Fischer G."/>
            <person name="Lafontaine I."/>
            <person name="Leh V."/>
            <person name="Lemaire M."/>
            <person name="de Montigny J."/>
            <person name="Neuveglise C."/>
            <person name="Thierry A."/>
            <person name="Blanc-Lenfle I."/>
            <person name="Bleykasten C."/>
            <person name="Diffels J."/>
            <person name="Fritsch E."/>
            <person name="Frangeul L."/>
            <person name="Goeffon A."/>
            <person name="Jauniaux N."/>
            <person name="Kachouri-Lafond R."/>
            <person name="Payen C."/>
            <person name="Potier S."/>
            <person name="Pribylova L."/>
            <person name="Ozanne C."/>
            <person name="Richard G.-F."/>
            <person name="Sacerdot C."/>
            <person name="Straub M.-L."/>
            <person name="Talla E."/>
        </authorList>
    </citation>
    <scope>NUCLEOTIDE SEQUENCE [LARGE SCALE GENOMIC DNA]</scope>
    <source>
        <strain evidence="3">ATCC 56472 / CBS 6340 / NRRL Y-8284</strain>
    </source>
</reference>
<dbReference type="SMART" id="SM00268">
    <property type="entry name" value="ACTIN"/>
    <property type="match status" value="1"/>
</dbReference>
<proteinExistence type="inferred from homology"/>
<dbReference type="PANTHER" id="PTHR11937">
    <property type="entry name" value="ACTIN"/>
    <property type="match status" value="1"/>
</dbReference>
<dbReference type="Pfam" id="PF00022">
    <property type="entry name" value="Actin"/>
    <property type="match status" value="1"/>
</dbReference>
<dbReference type="AlphaFoldDB" id="C5DN41"/>
<dbReference type="STRING" id="559295.C5DN41"/>
<gene>
    <name evidence="2" type="ordered locus">KLTH0G13970g</name>
</gene>
<organism evidence="2 3">
    <name type="scientific">Lachancea thermotolerans (strain ATCC 56472 / CBS 6340 / NRRL Y-8284)</name>
    <name type="common">Yeast</name>
    <name type="synonym">Kluyveromyces thermotolerans</name>
    <dbReference type="NCBI Taxonomy" id="559295"/>
    <lineage>
        <taxon>Eukaryota</taxon>
        <taxon>Fungi</taxon>
        <taxon>Dikarya</taxon>
        <taxon>Ascomycota</taxon>
        <taxon>Saccharomycotina</taxon>
        <taxon>Saccharomycetes</taxon>
        <taxon>Saccharomycetales</taxon>
        <taxon>Saccharomycetaceae</taxon>
        <taxon>Lachancea</taxon>
    </lineage>
</organism>
<accession>C5DN41</accession>
<dbReference type="eggNOG" id="ENOG502S8RP">
    <property type="taxonomic scope" value="Eukaryota"/>
</dbReference>
<dbReference type="SUPFAM" id="SSF53067">
    <property type="entry name" value="Actin-like ATPase domain"/>
    <property type="match status" value="2"/>
</dbReference>
<evidence type="ECO:0000313" key="3">
    <source>
        <dbReference type="Proteomes" id="UP000002036"/>
    </source>
</evidence>
<evidence type="ECO:0000256" key="1">
    <source>
        <dbReference type="RuleBase" id="RU000487"/>
    </source>
</evidence>
<sequence>MPRTQIVLQIDHHRILLGKSGDAKPFVRAVPNDADIYSKVFLARSLQNMFQYSLMMKPSDAEVLLLEDVLLPLELKQLVSRVLLETLKVSSIMFVPDVLTTCIAGGVRNAIVVDIAWEHLVIVPVFDLRILQKQMVVSSRGGKFLHQMAGEAKQEDLVYQIEEAGLWQKEDFAYLRNRIKKEFIGYDNEEIFDIDELPIVQMLKRVYKDLPLDIRGRLKQRVIVTGWLSTSEGFRKQLEKAICPHFSLITSMGPWVGGSLYLEHYVDLERSQTSRKLKRCKSVDEVVLEDWHLQSFRSYTRNCC</sequence>
<dbReference type="Proteomes" id="UP000002036">
    <property type="component" value="Chromosome G"/>
</dbReference>
<dbReference type="GeneID" id="8293923"/>
<dbReference type="OMA" id="HIAPDWF"/>
<dbReference type="Gene3D" id="3.30.420.40">
    <property type="match status" value="2"/>
</dbReference>
<protein>
    <submittedName>
        <fullName evidence="2">KLTH0G13970p</fullName>
    </submittedName>
</protein>
<evidence type="ECO:0000313" key="2">
    <source>
        <dbReference type="EMBL" id="CAR25202.1"/>
    </source>
</evidence>